<protein>
    <submittedName>
        <fullName evidence="1">T4 beta protein</fullName>
    </submittedName>
</protein>
<sequence length="344" mass="38486">MEYVPVLYAKQGELLALRKTEPWVRARIRPVLEVMPREGPARAVDALLTAVRRWLKTECKVAVDFHHLRLPREADGRALRVLSAGLAEESVTAVPVFRPGDGPVALAEAGHMHLLHRAGGCLRLTLDEVEHRQYESLGDEIWRVLRAVELLPSEVDLLLDAGHVGDEAAVERMALRAVRAVDWAWPFGWRSTALTSGAFPATLPRSSYRLQVLRRHDLDLWGRTRELLGGFALDYGDHGPTHVGRYDEDEEGPAGLRYLNGPHWYVMRAASARGSDCLKLYRRFTDSTVWPTNPAAFSWGAGQIAAYAARQDGEKSGGHRERRAWDTSHHLASVVRFIIRGGHP</sequence>
<reference evidence="1 2" key="1">
    <citation type="submission" date="2019-06" db="EMBL/GenBank/DDBJ databases">
        <title>Sequencing the genomes of 1000 actinobacteria strains.</title>
        <authorList>
            <person name="Klenk H.-P."/>
        </authorList>
    </citation>
    <scope>NUCLEOTIDE SEQUENCE [LARGE SCALE GENOMIC DNA]</scope>
    <source>
        <strain evidence="1 2">DSM 44826</strain>
    </source>
</reference>
<accession>A0A561TTL4</accession>
<comment type="caution">
    <text evidence="1">The sequence shown here is derived from an EMBL/GenBank/DDBJ whole genome shotgun (WGS) entry which is preliminary data.</text>
</comment>
<dbReference type="Proteomes" id="UP000317940">
    <property type="component" value="Unassembled WGS sequence"/>
</dbReference>
<name>A0A561TTL4_9ACTN</name>
<dbReference type="OrthoDB" id="4764243at2"/>
<evidence type="ECO:0000313" key="1">
    <source>
        <dbReference type="EMBL" id="TWF90471.1"/>
    </source>
</evidence>
<gene>
    <name evidence="1" type="ORF">FHX73_13518</name>
</gene>
<organism evidence="1 2">
    <name type="scientific">Kitasatospora viridis</name>
    <dbReference type="NCBI Taxonomy" id="281105"/>
    <lineage>
        <taxon>Bacteria</taxon>
        <taxon>Bacillati</taxon>
        <taxon>Actinomycetota</taxon>
        <taxon>Actinomycetes</taxon>
        <taxon>Kitasatosporales</taxon>
        <taxon>Streptomycetaceae</taxon>
        <taxon>Kitasatospora</taxon>
    </lineage>
</organism>
<proteinExistence type="predicted"/>
<dbReference type="RefSeq" id="WP_145909668.1">
    <property type="nucleotide sequence ID" value="NZ_BAAAMZ010000001.1"/>
</dbReference>
<evidence type="ECO:0000313" key="2">
    <source>
        <dbReference type="Proteomes" id="UP000317940"/>
    </source>
</evidence>
<dbReference type="InterPro" id="IPR025683">
    <property type="entry name" value="Protein_beta"/>
</dbReference>
<dbReference type="Pfam" id="PF14350">
    <property type="entry name" value="Beta_protein"/>
    <property type="match status" value="1"/>
</dbReference>
<dbReference type="EMBL" id="VIWT01000003">
    <property type="protein sequence ID" value="TWF90471.1"/>
    <property type="molecule type" value="Genomic_DNA"/>
</dbReference>
<dbReference type="AlphaFoldDB" id="A0A561TTL4"/>
<keyword evidence="2" id="KW-1185">Reference proteome</keyword>